<dbReference type="PANTHER" id="PTHR42943">
    <property type="entry name" value="GLUTATHIONE S-TRANSFERASE KAPPA"/>
    <property type="match status" value="1"/>
</dbReference>
<organism evidence="3 4">
    <name type="scientific">Limnobacter humi</name>
    <dbReference type="NCBI Taxonomy" id="1778671"/>
    <lineage>
        <taxon>Bacteria</taxon>
        <taxon>Pseudomonadati</taxon>
        <taxon>Pseudomonadota</taxon>
        <taxon>Betaproteobacteria</taxon>
        <taxon>Burkholderiales</taxon>
        <taxon>Burkholderiaceae</taxon>
        <taxon>Limnobacter</taxon>
    </lineage>
</organism>
<dbReference type="InterPro" id="IPR044087">
    <property type="entry name" value="NahD-like"/>
</dbReference>
<dbReference type="InterPro" id="IPR036249">
    <property type="entry name" value="Thioredoxin-like_sf"/>
</dbReference>
<name>A0ABT1WJE0_9BURK</name>
<dbReference type="CDD" id="cd03022">
    <property type="entry name" value="DsbA_HCCA_Iso"/>
    <property type="match status" value="1"/>
</dbReference>
<dbReference type="InterPro" id="IPR014440">
    <property type="entry name" value="HCCAis_GSTk"/>
</dbReference>
<comment type="caution">
    <text evidence="3">The sequence shown here is derived from an EMBL/GenBank/DDBJ whole genome shotgun (WGS) entry which is preliminary data.</text>
</comment>
<dbReference type="RefSeq" id="WP_256765430.1">
    <property type="nucleotide sequence ID" value="NZ_JANIGO010000006.1"/>
</dbReference>
<dbReference type="PIRSF" id="PIRSF006386">
    <property type="entry name" value="HCCAis_GSTk"/>
    <property type="match status" value="1"/>
</dbReference>
<feature type="domain" description="DSBA-like thioredoxin" evidence="2">
    <location>
        <begin position="6"/>
        <end position="195"/>
    </location>
</feature>
<dbReference type="Pfam" id="PF01323">
    <property type="entry name" value="DSBA"/>
    <property type="match status" value="1"/>
</dbReference>
<reference evidence="3 4" key="1">
    <citation type="submission" date="2022-07" db="EMBL/GenBank/DDBJ databases">
        <authorList>
            <person name="Xamxidin M."/>
            <person name="Wu M."/>
        </authorList>
    </citation>
    <scope>NUCLEOTIDE SEQUENCE [LARGE SCALE GENOMIC DNA]</scope>
    <source>
        <strain evidence="3 4">NBRC 111650</strain>
    </source>
</reference>
<keyword evidence="4" id="KW-1185">Reference proteome</keyword>
<dbReference type="PANTHER" id="PTHR42943:SF2">
    <property type="entry name" value="GLUTATHIONE S-TRANSFERASE KAPPA 1"/>
    <property type="match status" value="1"/>
</dbReference>
<dbReference type="InterPro" id="IPR051924">
    <property type="entry name" value="GST_Kappa/NadH"/>
</dbReference>
<sequence>MATKQTIDFYFDLTSPYSYVAAEQIEAIAQAGNRTVNYKPTLLGFVFKSTGNSAPMMNPAKGKYSIKDFPRTARFYGLELNWPKQFPINATVASRAILKLKATQPEKVGDFVRALYRAYFVTGGDITSEEGVKAVADAMGLDGAALAAANNDEAIKEQMKAAVQESIDIGMFGAPYCVVDGEAFWGQDRLDQLRKWVVEGPF</sequence>
<comment type="catalytic activity">
    <reaction evidence="1">
        <text>2-hydroxychromene-2-carboxylate = (3E)-4-(2-hydroxyphenyl)-2-oxobut-3-enoate</text>
        <dbReference type="Rhea" id="RHEA:27401"/>
        <dbReference type="ChEBI" id="CHEBI:59350"/>
        <dbReference type="ChEBI" id="CHEBI:59353"/>
        <dbReference type="EC" id="5.99.1.4"/>
    </reaction>
</comment>
<gene>
    <name evidence="3" type="ORF">NQT62_14355</name>
</gene>
<evidence type="ECO:0000256" key="1">
    <source>
        <dbReference type="PIRNR" id="PIRNR006386"/>
    </source>
</evidence>
<proteinExistence type="inferred from homology"/>
<keyword evidence="1 3" id="KW-0413">Isomerase</keyword>
<dbReference type="Gene3D" id="3.40.30.10">
    <property type="entry name" value="Glutaredoxin"/>
    <property type="match status" value="1"/>
</dbReference>
<evidence type="ECO:0000313" key="4">
    <source>
        <dbReference type="Proteomes" id="UP001204142"/>
    </source>
</evidence>
<evidence type="ECO:0000313" key="3">
    <source>
        <dbReference type="EMBL" id="MCQ8897620.1"/>
    </source>
</evidence>
<accession>A0ABT1WJE0</accession>
<dbReference type="SUPFAM" id="SSF52833">
    <property type="entry name" value="Thioredoxin-like"/>
    <property type="match status" value="1"/>
</dbReference>
<comment type="similarity">
    <text evidence="1">Belongs to the GST superfamily. NadH family.</text>
</comment>
<dbReference type="Proteomes" id="UP001204142">
    <property type="component" value="Unassembled WGS sequence"/>
</dbReference>
<dbReference type="EMBL" id="JANIGO010000006">
    <property type="protein sequence ID" value="MCQ8897620.1"/>
    <property type="molecule type" value="Genomic_DNA"/>
</dbReference>
<dbReference type="GO" id="GO:0016853">
    <property type="term" value="F:isomerase activity"/>
    <property type="evidence" value="ECO:0007669"/>
    <property type="project" value="UniProtKB-KW"/>
</dbReference>
<protein>
    <recommendedName>
        <fullName evidence="1">2-hydroxychromene-2-carboxylate isomerase</fullName>
        <ecNumber evidence="1">5.99.1.4</ecNumber>
    </recommendedName>
</protein>
<dbReference type="InterPro" id="IPR001853">
    <property type="entry name" value="DSBA-like_thioredoxin_dom"/>
</dbReference>
<evidence type="ECO:0000259" key="2">
    <source>
        <dbReference type="Pfam" id="PF01323"/>
    </source>
</evidence>
<dbReference type="EC" id="5.99.1.4" evidence="1"/>